<dbReference type="InterPro" id="IPR000073">
    <property type="entry name" value="AB_hydrolase_1"/>
</dbReference>
<feature type="domain" description="AB hydrolase-1" evidence="1">
    <location>
        <begin position="29"/>
        <end position="255"/>
    </location>
</feature>
<dbReference type="Gene3D" id="3.40.50.1820">
    <property type="entry name" value="alpha/beta hydrolase"/>
    <property type="match status" value="2"/>
</dbReference>
<organism evidence="2">
    <name type="scientific">Talaromyces marneffei PM1</name>
    <dbReference type="NCBI Taxonomy" id="1077442"/>
    <lineage>
        <taxon>Eukaryota</taxon>
        <taxon>Fungi</taxon>
        <taxon>Dikarya</taxon>
        <taxon>Ascomycota</taxon>
        <taxon>Pezizomycotina</taxon>
        <taxon>Eurotiomycetes</taxon>
        <taxon>Eurotiomycetidae</taxon>
        <taxon>Eurotiales</taxon>
        <taxon>Trichocomaceae</taxon>
        <taxon>Talaromyces</taxon>
        <taxon>Talaromyces sect. Talaromyces</taxon>
    </lineage>
</organism>
<evidence type="ECO:0000313" key="2">
    <source>
        <dbReference type="EMBL" id="KFX41665.1"/>
    </source>
</evidence>
<dbReference type="Pfam" id="PF12697">
    <property type="entry name" value="Abhydrolase_6"/>
    <property type="match status" value="1"/>
</dbReference>
<dbReference type="PANTHER" id="PTHR43798:SF33">
    <property type="entry name" value="HYDROLASE, PUTATIVE (AFU_ORTHOLOGUE AFUA_2G14860)-RELATED"/>
    <property type="match status" value="1"/>
</dbReference>
<dbReference type="InterPro" id="IPR029058">
    <property type="entry name" value="AB_hydrolase_fold"/>
</dbReference>
<dbReference type="EMBL" id="JPOX01000056">
    <property type="protein sequence ID" value="KFX41665.1"/>
    <property type="molecule type" value="Genomic_DNA"/>
</dbReference>
<gene>
    <name evidence="2" type="ORF">GQ26_0560450</name>
</gene>
<dbReference type="HOGENOM" id="CLU_020336_50_4_1"/>
<proteinExistence type="predicted"/>
<reference evidence="2" key="1">
    <citation type="journal article" date="2014" name="PLoS Genet.">
        <title>Signature Gene Expression Reveals Novel Clues to the Molecular Mechanisms of Dimorphic Transition in Penicillium marneffei.</title>
        <authorList>
            <person name="Yang E."/>
            <person name="Wang G."/>
            <person name="Cai J."/>
            <person name="Woo P.C."/>
            <person name="Lau S.K."/>
            <person name="Yuen K.-Y."/>
            <person name="Chow W.-N."/>
            <person name="Lin X."/>
        </authorList>
    </citation>
    <scope>NUCLEOTIDE SEQUENCE [LARGE SCALE GENOMIC DNA]</scope>
    <source>
        <strain evidence="2">PM1</strain>
    </source>
</reference>
<accession>A0A093UP01</accession>
<dbReference type="GO" id="GO:0016020">
    <property type="term" value="C:membrane"/>
    <property type="evidence" value="ECO:0007669"/>
    <property type="project" value="TreeGrafter"/>
</dbReference>
<dbReference type="AlphaFoldDB" id="A0A093UP01"/>
<name>A0A093UP01_TALMA</name>
<comment type="caution">
    <text evidence="2">The sequence shown here is derived from an EMBL/GenBank/DDBJ whole genome shotgun (WGS) entry which is preliminary data.</text>
</comment>
<sequence>MEFVQTSPETKIHLRLVKESSISDSSPLLVFLHYWGGSSSTWYKLTSPDSPTSLSARYPSISINNRGWGQSTGPTAESGATGKDYSIAPLAQDLVAVLQSLATNEATASIAKDNGIVLVGHSMGAKVALAALEKLSDDILALVKGLVLVAPAPPTPLILPPRRALAGNALAKEGWIAHGMQEDLLPGLDRIAERPRVKDIKVSVLAGEFDVVEQKDRVQSDVVQNLIARGFNVGFSIVKGAKHLIPLEHPEAVSRALDDVLS</sequence>
<dbReference type="InterPro" id="IPR050266">
    <property type="entry name" value="AB_hydrolase_sf"/>
</dbReference>
<evidence type="ECO:0000259" key="1">
    <source>
        <dbReference type="Pfam" id="PF12697"/>
    </source>
</evidence>
<protein>
    <submittedName>
        <fullName evidence="2">Protein phosphatase methylesterase 1</fullName>
    </submittedName>
</protein>
<dbReference type="SUPFAM" id="SSF53474">
    <property type="entry name" value="alpha/beta-Hydrolases"/>
    <property type="match status" value="1"/>
</dbReference>
<dbReference type="PANTHER" id="PTHR43798">
    <property type="entry name" value="MONOACYLGLYCEROL LIPASE"/>
    <property type="match status" value="1"/>
</dbReference>